<reference evidence="2 3" key="1">
    <citation type="journal article" date="2019" name="G3 (Bethesda)">
        <title>Sequencing of a Wild Apple (Malus baccata) Genome Unravels the Differences Between Cultivated and Wild Apple Species Regarding Disease Resistance and Cold Tolerance.</title>
        <authorList>
            <person name="Chen X."/>
        </authorList>
    </citation>
    <scope>NUCLEOTIDE SEQUENCE [LARGE SCALE GENOMIC DNA]</scope>
    <source>
        <strain evidence="3">cv. Shandingzi</strain>
        <tissue evidence="2">Leaves</tissue>
    </source>
</reference>
<feature type="region of interest" description="Disordered" evidence="1">
    <location>
        <begin position="1"/>
        <end position="49"/>
    </location>
</feature>
<protein>
    <recommendedName>
        <fullName evidence="4">F-box domain-containing protein</fullName>
    </recommendedName>
</protein>
<dbReference type="AlphaFoldDB" id="A0A540NRP8"/>
<dbReference type="Proteomes" id="UP000315295">
    <property type="component" value="Unassembled WGS sequence"/>
</dbReference>
<evidence type="ECO:0000313" key="2">
    <source>
        <dbReference type="EMBL" id="TQE13702.1"/>
    </source>
</evidence>
<dbReference type="EMBL" id="VIEB01000009">
    <property type="protein sequence ID" value="TQE13702.1"/>
    <property type="molecule type" value="Genomic_DNA"/>
</dbReference>
<gene>
    <name evidence="2" type="ORF">C1H46_000709</name>
</gene>
<evidence type="ECO:0000256" key="1">
    <source>
        <dbReference type="SAM" id="MobiDB-lite"/>
    </source>
</evidence>
<evidence type="ECO:0008006" key="4">
    <source>
        <dbReference type="Google" id="ProtNLM"/>
    </source>
</evidence>
<dbReference type="SUPFAM" id="SSF81383">
    <property type="entry name" value="F-box domain"/>
    <property type="match status" value="1"/>
</dbReference>
<sequence length="102" mass="11183">MKGDHTATKGIRCNTLRQSVGAHSDSDHLSHHSKGSKLPPRVPSHALSSDKLPDTLLVEIFGRLPRESVGRCKCVKAMVHSHPGSLSMPQQTGRRIHVSYLK</sequence>
<feature type="region of interest" description="Disordered" evidence="1">
    <location>
        <begin position="83"/>
        <end position="102"/>
    </location>
</feature>
<name>A0A540NRP8_MALBA</name>
<organism evidence="2 3">
    <name type="scientific">Malus baccata</name>
    <name type="common">Siberian crab apple</name>
    <name type="synonym">Pyrus baccata</name>
    <dbReference type="NCBI Taxonomy" id="106549"/>
    <lineage>
        <taxon>Eukaryota</taxon>
        <taxon>Viridiplantae</taxon>
        <taxon>Streptophyta</taxon>
        <taxon>Embryophyta</taxon>
        <taxon>Tracheophyta</taxon>
        <taxon>Spermatophyta</taxon>
        <taxon>Magnoliopsida</taxon>
        <taxon>eudicotyledons</taxon>
        <taxon>Gunneridae</taxon>
        <taxon>Pentapetalae</taxon>
        <taxon>rosids</taxon>
        <taxon>fabids</taxon>
        <taxon>Rosales</taxon>
        <taxon>Rosaceae</taxon>
        <taxon>Amygdaloideae</taxon>
        <taxon>Maleae</taxon>
        <taxon>Malus</taxon>
    </lineage>
</organism>
<comment type="caution">
    <text evidence="2">The sequence shown here is derived from an EMBL/GenBank/DDBJ whole genome shotgun (WGS) entry which is preliminary data.</text>
</comment>
<accession>A0A540NRP8</accession>
<evidence type="ECO:0000313" key="3">
    <source>
        <dbReference type="Proteomes" id="UP000315295"/>
    </source>
</evidence>
<proteinExistence type="predicted"/>
<keyword evidence="3" id="KW-1185">Reference proteome</keyword>
<dbReference type="InterPro" id="IPR036047">
    <property type="entry name" value="F-box-like_dom_sf"/>
</dbReference>